<dbReference type="PANTHER" id="PTHR21198">
    <property type="entry name" value="GLUTAMATE RACEMASE"/>
    <property type="match status" value="1"/>
</dbReference>
<keyword evidence="2" id="KW-0413">Isomerase</keyword>
<dbReference type="Gene3D" id="3.40.50.1860">
    <property type="match status" value="2"/>
</dbReference>
<dbReference type="AlphaFoldDB" id="A0A100XZN7"/>
<dbReference type="InterPro" id="IPR004380">
    <property type="entry name" value="Asp_race"/>
</dbReference>
<dbReference type="Pfam" id="PF01177">
    <property type="entry name" value="Asp_Glu_race"/>
    <property type="match status" value="1"/>
</dbReference>
<dbReference type="InterPro" id="IPR018187">
    <property type="entry name" value="Asp/Glu_racemase_AS_1"/>
</dbReference>
<dbReference type="NCBIfam" id="TIGR00035">
    <property type="entry name" value="asp_race"/>
    <property type="match status" value="1"/>
</dbReference>
<comment type="similarity">
    <text evidence="1">Belongs to the aspartate/glutamate racemases family.</text>
</comment>
<sequence length="236" mass="25617">MAGGVREKTIGILGGMGPLATADLFRRIVEKTPAKRDQDHPRIIIYNDPKIPDRTSFILGNGEDPRPALVEGARKLESWGADFIIMPCNTAHFFADTIQKAVTIPLVSMIEATAEEIENLGLRRVGLLATDGTIKGLVYHRALLGRGVGIAVPGKNDQELVMRGVYEGVKAGNIEMGRKLLLEAARRLERRVDGIIAGCTEVSVALRPEDLSVPLIDPLDVIAERAVRLALGLEEL</sequence>
<dbReference type="STRING" id="227598.APY94_00505"/>
<evidence type="ECO:0000256" key="1">
    <source>
        <dbReference type="ARBA" id="ARBA00007847"/>
    </source>
</evidence>
<evidence type="ECO:0000256" key="2">
    <source>
        <dbReference type="ARBA" id="ARBA00023235"/>
    </source>
</evidence>
<comment type="caution">
    <text evidence="3">The sequence shown here is derived from an EMBL/GenBank/DDBJ whole genome shotgun (WGS) entry which is preliminary data.</text>
</comment>
<dbReference type="RefSeq" id="WP_058937786.1">
    <property type="nucleotide sequence ID" value="NZ_LLYW01000002.1"/>
</dbReference>
<name>A0A100XZN7_9EURY</name>
<dbReference type="SUPFAM" id="SSF53681">
    <property type="entry name" value="Aspartate/glutamate racemase"/>
    <property type="match status" value="2"/>
</dbReference>
<keyword evidence="4" id="KW-1185">Reference proteome</keyword>
<evidence type="ECO:0000313" key="3">
    <source>
        <dbReference type="EMBL" id="KUH34700.1"/>
    </source>
</evidence>
<reference evidence="3 4" key="1">
    <citation type="submission" date="2015-10" db="EMBL/GenBank/DDBJ databases">
        <title>Draft genome sequence of Thermococcus celericrescens strain DSM 17994.</title>
        <authorList>
            <person name="Hong S.-J."/>
            <person name="Park C.-E."/>
            <person name="Shin J.-H."/>
        </authorList>
    </citation>
    <scope>NUCLEOTIDE SEQUENCE [LARGE SCALE GENOMIC DNA]</scope>
    <source>
        <strain evidence="3 4">DSM 17994</strain>
    </source>
</reference>
<dbReference type="Proteomes" id="UP000053462">
    <property type="component" value="Unassembled WGS sequence"/>
</dbReference>
<gene>
    <name evidence="3" type="ORF">APY94_00505</name>
</gene>
<dbReference type="PANTHER" id="PTHR21198:SF7">
    <property type="entry name" value="ASPARTATE-GLUTAMATE RACEMASE FAMILY"/>
    <property type="match status" value="1"/>
</dbReference>
<evidence type="ECO:0000313" key="4">
    <source>
        <dbReference type="Proteomes" id="UP000053462"/>
    </source>
</evidence>
<dbReference type="PROSITE" id="PS00923">
    <property type="entry name" value="ASP_GLU_RACEMASE_1"/>
    <property type="match status" value="1"/>
</dbReference>
<accession>A0A100XZN7</accession>
<proteinExistence type="inferred from homology"/>
<dbReference type="OrthoDB" id="359449at2157"/>
<dbReference type="InterPro" id="IPR001920">
    <property type="entry name" value="Asp/Glu_race"/>
</dbReference>
<dbReference type="GO" id="GO:0047661">
    <property type="term" value="F:amino-acid racemase activity"/>
    <property type="evidence" value="ECO:0007669"/>
    <property type="project" value="InterPro"/>
</dbReference>
<protein>
    <submittedName>
        <fullName evidence="3">Aspartate racemase</fullName>
    </submittedName>
</protein>
<organism evidence="3 4">
    <name type="scientific">Thermococcus celericrescens</name>
    <dbReference type="NCBI Taxonomy" id="227598"/>
    <lineage>
        <taxon>Archaea</taxon>
        <taxon>Methanobacteriati</taxon>
        <taxon>Methanobacteriota</taxon>
        <taxon>Thermococci</taxon>
        <taxon>Thermococcales</taxon>
        <taxon>Thermococcaceae</taxon>
        <taxon>Thermococcus</taxon>
    </lineage>
</organism>
<dbReference type="EMBL" id="LLYW01000002">
    <property type="protein sequence ID" value="KUH34700.1"/>
    <property type="molecule type" value="Genomic_DNA"/>
</dbReference>
<dbReference type="InterPro" id="IPR015942">
    <property type="entry name" value="Asp/Glu/hydantoin_racemase"/>
</dbReference>